<organism evidence="3 4">
    <name type="scientific">Ornithinimicrobium kibberense</name>
    <dbReference type="NCBI Taxonomy" id="282060"/>
    <lineage>
        <taxon>Bacteria</taxon>
        <taxon>Bacillati</taxon>
        <taxon>Actinomycetota</taxon>
        <taxon>Actinomycetes</taxon>
        <taxon>Micrococcales</taxon>
        <taxon>Ornithinimicrobiaceae</taxon>
        <taxon>Ornithinimicrobium</taxon>
    </lineage>
</organism>
<feature type="transmembrane region" description="Helical" evidence="2">
    <location>
        <begin position="199"/>
        <end position="219"/>
    </location>
</feature>
<feature type="transmembrane region" description="Helical" evidence="2">
    <location>
        <begin position="246"/>
        <end position="265"/>
    </location>
</feature>
<protein>
    <submittedName>
        <fullName evidence="3">ABC transporter permease</fullName>
    </submittedName>
</protein>
<sequence>MTTTTDRPRATRPRPTAEKTAFPDIDDARGVSFRRLLGTELRKLVDTRSGRWMLIAILALTGVAMAVPLWIGRDTGSGILGLLVAASIPQAVLIPVLGIMTAANEWSQRTALITFTQEPRRLRVMAAKTAAAVLLGMAVLALSILAAILAHVASMASVDGQVDLSIGWTLLGHLVVIQLLGVLTGVAFGALLLSVPLGIVAYVLVPALSPLVFMATSWLRENAAWLDMTSAQAPLLGDEVLTGEQWAQVGTTSALWILLPLVLGFRRVARKQVA</sequence>
<keyword evidence="2" id="KW-0812">Transmembrane</keyword>
<reference evidence="3 4" key="1">
    <citation type="submission" date="2024-09" db="EMBL/GenBank/DDBJ databases">
        <authorList>
            <person name="Sun Q."/>
            <person name="Mori K."/>
        </authorList>
    </citation>
    <scope>NUCLEOTIDE SEQUENCE [LARGE SCALE GENOMIC DNA]</scope>
    <source>
        <strain evidence="3 4">JCM 12763</strain>
    </source>
</reference>
<feature type="transmembrane region" description="Helical" evidence="2">
    <location>
        <begin position="52"/>
        <end position="71"/>
    </location>
</feature>
<keyword evidence="2" id="KW-1133">Transmembrane helix</keyword>
<evidence type="ECO:0000313" key="3">
    <source>
        <dbReference type="EMBL" id="MFB9731888.1"/>
    </source>
</evidence>
<evidence type="ECO:0000256" key="1">
    <source>
        <dbReference type="SAM" id="MobiDB-lite"/>
    </source>
</evidence>
<feature type="region of interest" description="Disordered" evidence="1">
    <location>
        <begin position="1"/>
        <end position="21"/>
    </location>
</feature>
<name>A0ABV5V251_9MICO</name>
<gene>
    <name evidence="3" type="ORF">ACFFN0_07520</name>
</gene>
<evidence type="ECO:0000256" key="2">
    <source>
        <dbReference type="SAM" id="Phobius"/>
    </source>
</evidence>
<proteinExistence type="predicted"/>
<comment type="caution">
    <text evidence="3">The sequence shown here is derived from an EMBL/GenBank/DDBJ whole genome shotgun (WGS) entry which is preliminary data.</text>
</comment>
<keyword evidence="4" id="KW-1185">Reference proteome</keyword>
<feature type="transmembrane region" description="Helical" evidence="2">
    <location>
        <begin position="130"/>
        <end position="150"/>
    </location>
</feature>
<dbReference type="Proteomes" id="UP001589613">
    <property type="component" value="Unassembled WGS sequence"/>
</dbReference>
<keyword evidence="2" id="KW-0472">Membrane</keyword>
<evidence type="ECO:0000313" key="4">
    <source>
        <dbReference type="Proteomes" id="UP001589613"/>
    </source>
</evidence>
<feature type="transmembrane region" description="Helical" evidence="2">
    <location>
        <begin position="170"/>
        <end position="192"/>
    </location>
</feature>
<dbReference type="RefSeq" id="WP_141337062.1">
    <property type="nucleotide sequence ID" value="NZ_JBHMAX010000015.1"/>
</dbReference>
<accession>A0ABV5V251</accession>
<dbReference type="EMBL" id="JBHMAX010000015">
    <property type="protein sequence ID" value="MFB9731888.1"/>
    <property type="molecule type" value="Genomic_DNA"/>
</dbReference>
<feature type="transmembrane region" description="Helical" evidence="2">
    <location>
        <begin position="77"/>
        <end position="99"/>
    </location>
</feature>